<accession>A0A8T0TNZ2</accession>
<reference evidence="1 2" key="1">
    <citation type="submission" date="2020-05" db="EMBL/GenBank/DDBJ databases">
        <title>WGS assembly of Panicum virgatum.</title>
        <authorList>
            <person name="Lovell J.T."/>
            <person name="Jenkins J."/>
            <person name="Shu S."/>
            <person name="Juenger T.E."/>
            <person name="Schmutz J."/>
        </authorList>
    </citation>
    <scope>NUCLEOTIDE SEQUENCE [LARGE SCALE GENOMIC DNA]</scope>
    <source>
        <strain evidence="2">cv. AP13</strain>
    </source>
</reference>
<gene>
    <name evidence="1" type="ORF">PVAP13_4KG164615</name>
</gene>
<dbReference type="Proteomes" id="UP000823388">
    <property type="component" value="Chromosome 4K"/>
</dbReference>
<dbReference type="EMBL" id="CM029043">
    <property type="protein sequence ID" value="KAG2611418.1"/>
    <property type="molecule type" value="Genomic_DNA"/>
</dbReference>
<comment type="caution">
    <text evidence="1">The sequence shown here is derived from an EMBL/GenBank/DDBJ whole genome shotgun (WGS) entry which is preliminary data.</text>
</comment>
<evidence type="ECO:0000313" key="2">
    <source>
        <dbReference type="Proteomes" id="UP000823388"/>
    </source>
</evidence>
<sequence length="57" mass="6085">MLHVTSVMCCIKHLHSQYCRFAVAGGGQCAALVTGAKRTISMVLYGLDRDPNCAANT</sequence>
<organism evidence="1 2">
    <name type="scientific">Panicum virgatum</name>
    <name type="common">Blackwell switchgrass</name>
    <dbReference type="NCBI Taxonomy" id="38727"/>
    <lineage>
        <taxon>Eukaryota</taxon>
        <taxon>Viridiplantae</taxon>
        <taxon>Streptophyta</taxon>
        <taxon>Embryophyta</taxon>
        <taxon>Tracheophyta</taxon>
        <taxon>Spermatophyta</taxon>
        <taxon>Magnoliopsida</taxon>
        <taxon>Liliopsida</taxon>
        <taxon>Poales</taxon>
        <taxon>Poaceae</taxon>
        <taxon>PACMAD clade</taxon>
        <taxon>Panicoideae</taxon>
        <taxon>Panicodae</taxon>
        <taxon>Paniceae</taxon>
        <taxon>Panicinae</taxon>
        <taxon>Panicum</taxon>
        <taxon>Panicum sect. Hiantes</taxon>
    </lineage>
</organism>
<dbReference type="AlphaFoldDB" id="A0A8T0TNZ2"/>
<keyword evidence="2" id="KW-1185">Reference proteome</keyword>
<evidence type="ECO:0000313" key="1">
    <source>
        <dbReference type="EMBL" id="KAG2611418.1"/>
    </source>
</evidence>
<proteinExistence type="predicted"/>
<name>A0A8T0TNZ2_PANVG</name>
<protein>
    <submittedName>
        <fullName evidence="1">Uncharacterized protein</fullName>
    </submittedName>
</protein>